<dbReference type="InterPro" id="IPR016181">
    <property type="entry name" value="Acyl_CoA_acyltransferase"/>
</dbReference>
<dbReference type="PANTHER" id="PTHR43877">
    <property type="entry name" value="AMINOALKYLPHOSPHONATE N-ACETYLTRANSFERASE-RELATED-RELATED"/>
    <property type="match status" value="1"/>
</dbReference>
<sequence>MDAQPPPPVRRAAAADSALIARLLDAFNREFGVPTPGVTVLEHRLEGLLRPEAVRCYLAHDPGRPSDTVGFALVTLRPTVWYDGPVVSLDELYVAPAHRDRGLGGALLARVVAEAAASGAGAVQIDVDEGDTAAQRFYRRHGFSETDPDTGERGIAFWRELEA</sequence>
<dbReference type="InterPro" id="IPR000182">
    <property type="entry name" value="GNAT_dom"/>
</dbReference>
<dbReference type="SUPFAM" id="SSF55729">
    <property type="entry name" value="Acyl-CoA N-acyltransferases (Nat)"/>
    <property type="match status" value="1"/>
</dbReference>
<dbReference type="PROSITE" id="PS51186">
    <property type="entry name" value="GNAT"/>
    <property type="match status" value="1"/>
</dbReference>
<evidence type="ECO:0000313" key="4">
    <source>
        <dbReference type="EMBL" id="GAA2237068.1"/>
    </source>
</evidence>
<reference evidence="4 5" key="1">
    <citation type="journal article" date="2019" name="Int. J. Syst. Evol. Microbiol.">
        <title>The Global Catalogue of Microorganisms (GCM) 10K type strain sequencing project: providing services to taxonomists for standard genome sequencing and annotation.</title>
        <authorList>
            <consortium name="The Broad Institute Genomics Platform"/>
            <consortium name="The Broad Institute Genome Sequencing Center for Infectious Disease"/>
            <person name="Wu L."/>
            <person name="Ma J."/>
        </authorList>
    </citation>
    <scope>NUCLEOTIDE SEQUENCE [LARGE SCALE GENOMIC DNA]</scope>
    <source>
        <strain evidence="4 5">JCM 16117</strain>
    </source>
</reference>
<evidence type="ECO:0000259" key="3">
    <source>
        <dbReference type="PROSITE" id="PS51186"/>
    </source>
</evidence>
<dbReference type="InterPro" id="IPR050832">
    <property type="entry name" value="Bact_Acetyltransf"/>
</dbReference>
<keyword evidence="1" id="KW-0808">Transferase</keyword>
<name>A0ABN3DN23_9MICO</name>
<keyword evidence="5" id="KW-1185">Reference proteome</keyword>
<comment type="caution">
    <text evidence="4">The sequence shown here is derived from an EMBL/GenBank/DDBJ whole genome shotgun (WGS) entry which is preliminary data.</text>
</comment>
<evidence type="ECO:0000256" key="1">
    <source>
        <dbReference type="ARBA" id="ARBA00022679"/>
    </source>
</evidence>
<proteinExistence type="predicted"/>
<organism evidence="4 5">
    <name type="scientific">Herbiconiux moechotypicola</name>
    <dbReference type="NCBI Taxonomy" id="637393"/>
    <lineage>
        <taxon>Bacteria</taxon>
        <taxon>Bacillati</taxon>
        <taxon>Actinomycetota</taxon>
        <taxon>Actinomycetes</taxon>
        <taxon>Micrococcales</taxon>
        <taxon>Microbacteriaceae</taxon>
        <taxon>Herbiconiux</taxon>
    </lineage>
</organism>
<evidence type="ECO:0000313" key="5">
    <source>
        <dbReference type="Proteomes" id="UP001500929"/>
    </source>
</evidence>
<dbReference type="RefSeq" id="WP_259479732.1">
    <property type="nucleotide sequence ID" value="NZ_BAAAQY010000006.1"/>
</dbReference>
<keyword evidence="2" id="KW-0012">Acyltransferase</keyword>
<accession>A0ABN3DN23</accession>
<gene>
    <name evidence="4" type="ORF">GCM10009851_22600</name>
</gene>
<protein>
    <recommendedName>
        <fullName evidence="3">N-acetyltransferase domain-containing protein</fullName>
    </recommendedName>
</protein>
<dbReference type="Gene3D" id="3.40.630.30">
    <property type="match status" value="1"/>
</dbReference>
<evidence type="ECO:0000256" key="2">
    <source>
        <dbReference type="ARBA" id="ARBA00023315"/>
    </source>
</evidence>
<dbReference type="Pfam" id="PF00583">
    <property type="entry name" value="Acetyltransf_1"/>
    <property type="match status" value="1"/>
</dbReference>
<feature type="domain" description="N-acetyltransferase" evidence="3">
    <location>
        <begin position="7"/>
        <end position="163"/>
    </location>
</feature>
<dbReference type="Proteomes" id="UP001500929">
    <property type="component" value="Unassembled WGS sequence"/>
</dbReference>
<dbReference type="CDD" id="cd04301">
    <property type="entry name" value="NAT_SF"/>
    <property type="match status" value="1"/>
</dbReference>
<dbReference type="EMBL" id="BAAAQY010000006">
    <property type="protein sequence ID" value="GAA2237068.1"/>
    <property type="molecule type" value="Genomic_DNA"/>
</dbReference>